<evidence type="ECO:0000259" key="6">
    <source>
        <dbReference type="PROSITE" id="PS50188"/>
    </source>
</evidence>
<keyword evidence="4" id="KW-0539">Nucleus</keyword>
<dbReference type="Pfam" id="PF02037">
    <property type="entry name" value="SAP"/>
    <property type="match status" value="1"/>
</dbReference>
<keyword evidence="3" id="KW-0597">Phosphoprotein</keyword>
<dbReference type="PROSITE" id="PS50188">
    <property type="entry name" value="B302_SPRY"/>
    <property type="match status" value="1"/>
</dbReference>
<comment type="subcellular location">
    <subcellularLocation>
        <location evidence="1">Nucleus</location>
    </subcellularLocation>
</comment>
<evidence type="ECO:0000256" key="5">
    <source>
        <dbReference type="SAM" id="MobiDB-lite"/>
    </source>
</evidence>
<evidence type="ECO:0000256" key="3">
    <source>
        <dbReference type="ARBA" id="ARBA00022553"/>
    </source>
</evidence>
<dbReference type="Pfam" id="PF00622">
    <property type="entry name" value="SPRY"/>
    <property type="match status" value="1"/>
</dbReference>
<feature type="region of interest" description="Disordered" evidence="5">
    <location>
        <begin position="537"/>
        <end position="566"/>
    </location>
</feature>
<reference evidence="8" key="2">
    <citation type="submission" date="2025-08" db="UniProtKB">
        <authorList>
            <consortium name="Ensembl"/>
        </authorList>
    </citation>
    <scope>IDENTIFICATION</scope>
</reference>
<organism evidence="8 9">
    <name type="scientific">Oreochromis aureus</name>
    <name type="common">Israeli tilapia</name>
    <name type="synonym">Chromis aureus</name>
    <dbReference type="NCBI Taxonomy" id="47969"/>
    <lineage>
        <taxon>Eukaryota</taxon>
        <taxon>Metazoa</taxon>
        <taxon>Chordata</taxon>
        <taxon>Craniata</taxon>
        <taxon>Vertebrata</taxon>
        <taxon>Euteleostomi</taxon>
        <taxon>Actinopterygii</taxon>
        <taxon>Neopterygii</taxon>
        <taxon>Teleostei</taxon>
        <taxon>Neoteleostei</taxon>
        <taxon>Acanthomorphata</taxon>
        <taxon>Ovalentaria</taxon>
        <taxon>Cichlomorphae</taxon>
        <taxon>Cichliformes</taxon>
        <taxon>Cichlidae</taxon>
        <taxon>African cichlids</taxon>
        <taxon>Pseudocrenilabrinae</taxon>
        <taxon>Oreochromini</taxon>
        <taxon>Oreochromis</taxon>
    </lineage>
</organism>
<dbReference type="GO" id="GO:0003723">
    <property type="term" value="F:RNA binding"/>
    <property type="evidence" value="ECO:0007669"/>
    <property type="project" value="TreeGrafter"/>
</dbReference>
<feature type="compositionally biased region" description="Low complexity" evidence="5">
    <location>
        <begin position="95"/>
        <end position="117"/>
    </location>
</feature>
<proteinExistence type="predicted"/>
<keyword evidence="2" id="KW-0488">Methylation</keyword>
<dbReference type="InterPro" id="IPR013320">
    <property type="entry name" value="ConA-like_dom_sf"/>
</dbReference>
<dbReference type="InterPro" id="IPR003034">
    <property type="entry name" value="SAP_dom"/>
</dbReference>
<reference evidence="8" key="3">
    <citation type="submission" date="2025-09" db="UniProtKB">
        <authorList>
            <consortium name="Ensembl"/>
        </authorList>
    </citation>
    <scope>IDENTIFICATION</scope>
</reference>
<dbReference type="GO" id="GO:0000380">
    <property type="term" value="P:alternative mRNA splicing, via spliceosome"/>
    <property type="evidence" value="ECO:0007669"/>
    <property type="project" value="TreeGrafter"/>
</dbReference>
<dbReference type="SUPFAM" id="SSF49899">
    <property type="entry name" value="Concanavalin A-like lectins/glucanases"/>
    <property type="match status" value="1"/>
</dbReference>
<name>A0AAZ1XEE3_OREAU</name>
<dbReference type="SMART" id="SM00513">
    <property type="entry name" value="SAP"/>
    <property type="match status" value="1"/>
</dbReference>
<reference evidence="9" key="1">
    <citation type="submission" date="2020-03" db="EMBL/GenBank/DDBJ databases">
        <title>Evolution of repeat sequences and sex chromosomes of tilapia species revealed by chromosome-level genomes.</title>
        <authorList>
            <person name="Xu L."/>
            <person name="Tao W."/>
            <person name="Wang D."/>
            <person name="Zhou Q."/>
        </authorList>
    </citation>
    <scope>NUCLEOTIDE SEQUENCE [LARGE SCALE GENOMIC DNA]</scope>
    <source>
        <strain evidence="9">Israel</strain>
    </source>
</reference>
<dbReference type="PROSITE" id="PS50800">
    <property type="entry name" value="SAP"/>
    <property type="match status" value="1"/>
</dbReference>
<dbReference type="PANTHER" id="PTHR12381:SF66">
    <property type="entry name" value="HETEROGENEOUS NUCLEAR RIBONUCLEOPROTEIN U-LIKE PROTEIN 2"/>
    <property type="match status" value="1"/>
</dbReference>
<dbReference type="GO" id="GO:0005634">
    <property type="term" value="C:nucleus"/>
    <property type="evidence" value="ECO:0007669"/>
    <property type="project" value="UniProtKB-SubCell"/>
</dbReference>
<evidence type="ECO:0000256" key="2">
    <source>
        <dbReference type="ARBA" id="ARBA00022481"/>
    </source>
</evidence>
<dbReference type="SUPFAM" id="SSF68906">
    <property type="entry name" value="SAP domain"/>
    <property type="match status" value="1"/>
</dbReference>
<dbReference type="InterPro" id="IPR003877">
    <property type="entry name" value="SPRY_dom"/>
</dbReference>
<dbReference type="SMART" id="SM00449">
    <property type="entry name" value="SPRY"/>
    <property type="match status" value="1"/>
</dbReference>
<dbReference type="AlphaFoldDB" id="A0AAZ1XEE3"/>
<dbReference type="Gene3D" id="1.10.720.30">
    <property type="entry name" value="SAP domain"/>
    <property type="match status" value="1"/>
</dbReference>
<dbReference type="Ensembl" id="ENSOABT00000075097.1">
    <property type="protein sequence ID" value="ENSOABP00000066506.1"/>
    <property type="gene ID" value="ENSOABG00000008734.2"/>
</dbReference>
<evidence type="ECO:0000313" key="9">
    <source>
        <dbReference type="Proteomes" id="UP000472276"/>
    </source>
</evidence>
<feature type="compositionally biased region" description="Basic and acidic residues" evidence="5">
    <location>
        <begin position="165"/>
        <end position="175"/>
    </location>
</feature>
<feature type="region of interest" description="Disordered" evidence="5">
    <location>
        <begin position="41"/>
        <end position="175"/>
    </location>
</feature>
<keyword evidence="9" id="KW-1185">Reference proteome</keyword>
<feature type="domain" description="B30.2/SPRY" evidence="6">
    <location>
        <begin position="157"/>
        <end position="357"/>
    </location>
</feature>
<dbReference type="PANTHER" id="PTHR12381">
    <property type="entry name" value="HETEROGENEOUS NUCLEAR RIBONUCLEOPROTEIN U FAMILY MEMBER"/>
    <property type="match status" value="1"/>
</dbReference>
<accession>A0AAZ1XEE3</accession>
<dbReference type="CDD" id="cd12884">
    <property type="entry name" value="SPRY_hnRNP"/>
    <property type="match status" value="1"/>
</dbReference>
<gene>
    <name evidence="8" type="primary">si:ch211-107m4.1</name>
</gene>
<evidence type="ECO:0000256" key="4">
    <source>
        <dbReference type="ARBA" id="ARBA00023242"/>
    </source>
</evidence>
<feature type="domain" description="SAP" evidence="7">
    <location>
        <begin position="6"/>
        <end position="40"/>
    </location>
</feature>
<dbReference type="InterPro" id="IPR036361">
    <property type="entry name" value="SAP_dom_sf"/>
</dbReference>
<dbReference type="InterPro" id="IPR035778">
    <property type="entry name" value="SPRY_hnRNP_U"/>
</dbReference>
<dbReference type="InterPro" id="IPR001870">
    <property type="entry name" value="B30.2/SPRY"/>
</dbReference>
<sequence>MKLADIKKLKVAELRSRLKELGLDSRGLKAELVERLWSAVEGEQSGGDGEEESLKLHDSSPILLVQTEPADVRPPSSEIGATARHEVDRGYTDMATQTEAEPSPAAPQPGSEAAAAGVTACPAEGGEQGHEEGPVEEDMGRGRSFYEFKEEIRYKRAKSPQPPAERSEAEEQDEDKVRLDKYGSHLHFEVSPDGSSGQPRFWAQFPLLWSGCRLTHGVQQGRVGFEVRLERKLLTAQPDDHEVREPYGLRVGWSVADSSLLLGEDELSFCYDGRGKKVSDRKEENFGEPFSEGDIIGCYASFSSDGAVELSFHKNGRFVGVAFSTDTSVLRGRALFPHVLCKSCSFKLLLDPAAQPWYPGPPGFTPLATLPPGQRVCSTSGPTSRAQCEVRVKFGFVFPIFLLLKAPPKDEISGGQRDSRLQQASHCLTEIIKIAAQTPGNYILDQCNILFSALRHKLRLFTGFRRRVVVVFPSADEWKRRLLQHQMRDGEHIPETALLKLQGLPTFELQYIELPQEKALKLLQEYKDEARRLLPPVPKHEKTRRLYRKRPHPHGPPSSHRSSIQTWSQPPRYVSANLTHFSLKPQLHLLDVKLILCHSHFSGACLIRIRGITTARTRATHEQTWSKRTRMMLLHYQ</sequence>
<feature type="compositionally biased region" description="Basic and acidic residues" evidence="5">
    <location>
        <begin position="127"/>
        <end position="154"/>
    </location>
</feature>
<dbReference type="Gene3D" id="2.60.120.920">
    <property type="match status" value="1"/>
</dbReference>
<evidence type="ECO:0000313" key="8">
    <source>
        <dbReference type="Ensembl" id="ENSOABP00000066506.1"/>
    </source>
</evidence>
<dbReference type="InterPro" id="IPR043136">
    <property type="entry name" value="B30.2/SPRY_sf"/>
</dbReference>
<feature type="compositionally biased region" description="Basic residues" evidence="5">
    <location>
        <begin position="541"/>
        <end position="553"/>
    </location>
</feature>
<evidence type="ECO:0000259" key="7">
    <source>
        <dbReference type="PROSITE" id="PS50800"/>
    </source>
</evidence>
<dbReference type="Pfam" id="PF13671">
    <property type="entry name" value="AAA_33"/>
    <property type="match status" value="1"/>
</dbReference>
<evidence type="ECO:0000256" key="1">
    <source>
        <dbReference type="ARBA" id="ARBA00004123"/>
    </source>
</evidence>
<protein>
    <submittedName>
        <fullName evidence="8">Uncharacterized protein</fullName>
    </submittedName>
</protein>
<dbReference type="Proteomes" id="UP000472276">
    <property type="component" value="Unassembled WGS sequence"/>
</dbReference>